<feature type="domain" description="HTH araC/xylS-type" evidence="4">
    <location>
        <begin position="207"/>
        <end position="306"/>
    </location>
</feature>
<keyword evidence="2" id="KW-0238">DNA-binding</keyword>
<keyword evidence="3" id="KW-0804">Transcription</keyword>
<dbReference type="Proteomes" id="UP001500457">
    <property type="component" value="Unassembled WGS sequence"/>
</dbReference>
<dbReference type="PANTHER" id="PTHR46796">
    <property type="entry name" value="HTH-TYPE TRANSCRIPTIONAL ACTIVATOR RHAS-RELATED"/>
    <property type="match status" value="1"/>
</dbReference>
<evidence type="ECO:0000259" key="4">
    <source>
        <dbReference type="PROSITE" id="PS01124"/>
    </source>
</evidence>
<dbReference type="PROSITE" id="PS01124">
    <property type="entry name" value="HTH_ARAC_FAMILY_2"/>
    <property type="match status" value="1"/>
</dbReference>
<dbReference type="SUPFAM" id="SSF46689">
    <property type="entry name" value="Homeodomain-like"/>
    <property type="match status" value="1"/>
</dbReference>
<proteinExistence type="predicted"/>
<dbReference type="Gene3D" id="1.10.10.60">
    <property type="entry name" value="Homeodomain-like"/>
    <property type="match status" value="1"/>
</dbReference>
<dbReference type="Pfam" id="PF12833">
    <property type="entry name" value="HTH_18"/>
    <property type="match status" value="1"/>
</dbReference>
<keyword evidence="6" id="KW-1185">Reference proteome</keyword>
<dbReference type="InterPro" id="IPR009057">
    <property type="entry name" value="Homeodomain-like_sf"/>
</dbReference>
<dbReference type="PANTHER" id="PTHR46796:SF6">
    <property type="entry name" value="ARAC SUBFAMILY"/>
    <property type="match status" value="1"/>
</dbReference>
<dbReference type="SMART" id="SM00342">
    <property type="entry name" value="HTH_ARAC"/>
    <property type="match status" value="1"/>
</dbReference>
<name>A0ABP9ELU1_9PSEU</name>
<organism evidence="5 6">
    <name type="scientific">Actinomycetospora straminea</name>
    <dbReference type="NCBI Taxonomy" id="663607"/>
    <lineage>
        <taxon>Bacteria</taxon>
        <taxon>Bacillati</taxon>
        <taxon>Actinomycetota</taxon>
        <taxon>Actinomycetes</taxon>
        <taxon>Pseudonocardiales</taxon>
        <taxon>Pseudonocardiaceae</taxon>
        <taxon>Actinomycetospora</taxon>
    </lineage>
</organism>
<dbReference type="EMBL" id="BAABHQ010000009">
    <property type="protein sequence ID" value="GAA4881208.1"/>
    <property type="molecule type" value="Genomic_DNA"/>
</dbReference>
<evidence type="ECO:0000256" key="3">
    <source>
        <dbReference type="ARBA" id="ARBA00023163"/>
    </source>
</evidence>
<dbReference type="InterPro" id="IPR018062">
    <property type="entry name" value="HTH_AraC-typ_CS"/>
</dbReference>
<protein>
    <submittedName>
        <fullName evidence="5">Helix-turn-helix domain-containing protein</fullName>
    </submittedName>
</protein>
<evidence type="ECO:0000256" key="2">
    <source>
        <dbReference type="ARBA" id="ARBA00023125"/>
    </source>
</evidence>
<accession>A0ABP9ELU1</accession>
<sequence length="307" mass="32493">MGATPAPAAWSTAAVDQDDAFAYWRDVICEAFVQLAARPVAPGPFAGRIEHTGADDLALSLVAAGPQQVDRTPGLIRQGHEDYVLASIQLDGQGVVTQGDRRAALSAGSMAFYDSTRPYTLRFDDPFRQLVVQVPTAALTRRRTDGATAVALPADGPGRLVADFFVGLARQGTVDPGLVPHALGLLDFALGLAAGAATEEPGAALRERVHRVVARAATDQDVGVDAIAAACRVSRRTLYRVLATEGETVAGLLRRERVRRARALLRGSPALPLPVVARRSGFAGETQLHRTFRAETGTTPAAYRAGR</sequence>
<gene>
    <name evidence="5" type="ORF">GCM10023203_35600</name>
</gene>
<dbReference type="Pfam" id="PF14525">
    <property type="entry name" value="AraC_binding_2"/>
    <property type="match status" value="1"/>
</dbReference>
<evidence type="ECO:0000313" key="5">
    <source>
        <dbReference type="EMBL" id="GAA4881208.1"/>
    </source>
</evidence>
<dbReference type="InterPro" id="IPR035418">
    <property type="entry name" value="AraC-bd_2"/>
</dbReference>
<dbReference type="InterPro" id="IPR018060">
    <property type="entry name" value="HTH_AraC"/>
</dbReference>
<reference evidence="6" key="1">
    <citation type="journal article" date="2019" name="Int. J. Syst. Evol. Microbiol.">
        <title>The Global Catalogue of Microorganisms (GCM) 10K type strain sequencing project: providing services to taxonomists for standard genome sequencing and annotation.</title>
        <authorList>
            <consortium name="The Broad Institute Genomics Platform"/>
            <consortium name="The Broad Institute Genome Sequencing Center for Infectious Disease"/>
            <person name="Wu L."/>
            <person name="Ma J."/>
        </authorList>
    </citation>
    <scope>NUCLEOTIDE SEQUENCE [LARGE SCALE GENOMIC DNA]</scope>
    <source>
        <strain evidence="6">JCM 17983</strain>
    </source>
</reference>
<evidence type="ECO:0000313" key="6">
    <source>
        <dbReference type="Proteomes" id="UP001500457"/>
    </source>
</evidence>
<dbReference type="PROSITE" id="PS00041">
    <property type="entry name" value="HTH_ARAC_FAMILY_1"/>
    <property type="match status" value="1"/>
</dbReference>
<comment type="caution">
    <text evidence="5">The sequence shown here is derived from an EMBL/GenBank/DDBJ whole genome shotgun (WGS) entry which is preliminary data.</text>
</comment>
<evidence type="ECO:0000256" key="1">
    <source>
        <dbReference type="ARBA" id="ARBA00023015"/>
    </source>
</evidence>
<dbReference type="RefSeq" id="WP_274231864.1">
    <property type="nucleotide sequence ID" value="NZ_BAABHQ010000009.1"/>
</dbReference>
<dbReference type="InterPro" id="IPR050204">
    <property type="entry name" value="AraC_XylS_family_regulators"/>
</dbReference>
<keyword evidence="1" id="KW-0805">Transcription regulation</keyword>